<proteinExistence type="predicted"/>
<protein>
    <recommendedName>
        <fullName evidence="3">Cysteine protease</fullName>
    </recommendedName>
</protein>
<dbReference type="RefSeq" id="WP_188202686.1">
    <property type="nucleotide sequence ID" value="NZ_LR881183.1"/>
</dbReference>
<dbReference type="AlphaFoldDB" id="A0A7G2D9W3"/>
<dbReference type="Proteomes" id="UP000516304">
    <property type="component" value="Chromosome TIRI35C"/>
</dbReference>
<reference evidence="1 2" key="1">
    <citation type="submission" date="2020-09" db="EMBL/GenBank/DDBJ databases">
        <authorList>
            <person name="Courtine D."/>
        </authorList>
    </citation>
    <scope>NUCLEOTIDE SEQUENCE [LARGE SCALE GENOMIC DNA]</scope>
    <source>
        <strain evidence="1 2">IRI35c</strain>
    </source>
</reference>
<sequence>MKAKVVTSAMLALLLVVSIAGYAGAFEKGGMGKLEYKVYSKDQVMSGAYKVYGNPKLDFWATKTVLTNDGKGTIKNIRIKYSIDNYAPETERRYPLLLPGETIVDLYYPILSSDVTRLSASTPSNVRITVTYEVNGETREESVTKPLSILGANDFVFSSLNPEESTGSFYDTFSNAPLLAAWVTPSDPVVREFADLGNKLAGGAGASLSDDEAIKSLSGMWELAVRNGFSYKTEGEGYWTGKFAEHIMFPRDVIRDKSGTCVDLALWFASLAMSQGLKAYIVLIPGHAFPLIELPSGAIIPVEATAINQGVSFQEAVQIGMEKSWKMAMNGPHDIIDVAEEHSNGIVPPELPSLEADILSKWGIGLYAGAGNAGENGANNGGAGGNGGNPGGGNGGDDVGNGGWDSYHGAYFSFNYPANWDTPEDYGGYVYLLSPDGEFEFIVLYSRGASVEDMAQAFEESLVDAGVEITDRQDGEASLMGQSVYAVAYSLRTDYGKYSAAARYFTANGVGFAVIYDFPAGNSEYNQMGEHIVETFNMGG</sequence>
<dbReference type="KEGG" id="tcq:TIRI35C_1941"/>
<gene>
    <name evidence="1" type="ORF">TIRI35C_1941</name>
</gene>
<dbReference type="EMBL" id="LR881183">
    <property type="protein sequence ID" value="CAD5245095.1"/>
    <property type="molecule type" value="Genomic_DNA"/>
</dbReference>
<dbReference type="GeneID" id="58919690"/>
<evidence type="ECO:0008006" key="3">
    <source>
        <dbReference type="Google" id="ProtNLM"/>
    </source>
</evidence>
<keyword evidence="2" id="KW-1185">Reference proteome</keyword>
<accession>A0A7G2D9W3</accession>
<evidence type="ECO:0000313" key="1">
    <source>
        <dbReference type="EMBL" id="CAD5245095.1"/>
    </source>
</evidence>
<name>A0A7G2D9W3_9EURY</name>
<evidence type="ECO:0000313" key="2">
    <source>
        <dbReference type="Proteomes" id="UP000516304"/>
    </source>
</evidence>
<organism evidence="1 2">
    <name type="scientific">Thermococcus camini</name>
    <dbReference type="NCBI Taxonomy" id="2016373"/>
    <lineage>
        <taxon>Archaea</taxon>
        <taxon>Methanobacteriati</taxon>
        <taxon>Methanobacteriota</taxon>
        <taxon>Thermococci</taxon>
        <taxon>Thermococcales</taxon>
        <taxon>Thermococcaceae</taxon>
        <taxon>Thermococcus</taxon>
    </lineage>
</organism>